<dbReference type="GO" id="GO:0010774">
    <property type="term" value="P:meiotic strand invasion involved in reciprocal meiotic recombination"/>
    <property type="evidence" value="ECO:0007669"/>
    <property type="project" value="TreeGrafter"/>
</dbReference>
<dbReference type="InterPro" id="IPR036388">
    <property type="entry name" value="WH-like_DNA-bd_sf"/>
</dbReference>
<comment type="caution">
    <text evidence="9">The sequence shown here is derived from an EMBL/GenBank/DDBJ whole genome shotgun (WGS) entry which is preliminary data.</text>
</comment>
<reference evidence="9 10" key="1">
    <citation type="journal article" date="2017" name="Mol. Ecol.">
        <title>Comparative and population genomic landscape of Phellinus noxius: A hypervariable fungus causing root rot in trees.</title>
        <authorList>
            <person name="Chung C.L."/>
            <person name="Lee T.J."/>
            <person name="Akiba M."/>
            <person name="Lee H.H."/>
            <person name="Kuo T.H."/>
            <person name="Liu D."/>
            <person name="Ke H.M."/>
            <person name="Yokoi T."/>
            <person name="Roa M.B."/>
            <person name="Lu M.J."/>
            <person name="Chang Y.Y."/>
            <person name="Ann P.J."/>
            <person name="Tsai J.N."/>
            <person name="Chen C.Y."/>
            <person name="Tzean S.S."/>
            <person name="Ota Y."/>
            <person name="Hattori T."/>
            <person name="Sahashi N."/>
            <person name="Liou R.F."/>
            <person name="Kikuchi T."/>
            <person name="Tsai I.J."/>
        </authorList>
    </citation>
    <scope>NUCLEOTIDE SEQUENCE [LARGE SCALE GENOMIC DNA]</scope>
    <source>
        <strain evidence="9 10">FFPRI411160</strain>
    </source>
</reference>
<comment type="subcellular location">
    <subcellularLocation>
        <location evidence="1">Nucleus</location>
    </subcellularLocation>
</comment>
<organism evidence="9 10">
    <name type="scientific">Pyrrhoderma noxium</name>
    <dbReference type="NCBI Taxonomy" id="2282107"/>
    <lineage>
        <taxon>Eukaryota</taxon>
        <taxon>Fungi</taxon>
        <taxon>Dikarya</taxon>
        <taxon>Basidiomycota</taxon>
        <taxon>Agaricomycotina</taxon>
        <taxon>Agaricomycetes</taxon>
        <taxon>Hymenochaetales</taxon>
        <taxon>Hymenochaetaceae</taxon>
        <taxon>Pyrrhoderma</taxon>
    </lineage>
</organism>
<dbReference type="Gene3D" id="1.10.10.10">
    <property type="entry name" value="Winged helix-like DNA-binding domain superfamily/Winged helix DNA-binding domain"/>
    <property type="match status" value="1"/>
</dbReference>
<evidence type="ECO:0000313" key="9">
    <source>
        <dbReference type="EMBL" id="PAV23331.1"/>
    </source>
</evidence>
<protein>
    <submittedName>
        <fullName evidence="9">TBPIP-domain-containing</fullName>
    </submittedName>
</protein>
<dbReference type="GO" id="GO:0000794">
    <property type="term" value="C:condensed nuclear chromosome"/>
    <property type="evidence" value="ECO:0007669"/>
    <property type="project" value="TreeGrafter"/>
</dbReference>
<dbReference type="STRING" id="2282107.A0A286UUT2"/>
<dbReference type="OrthoDB" id="272266at2759"/>
<dbReference type="GO" id="GO:0003690">
    <property type="term" value="F:double-stranded DNA binding"/>
    <property type="evidence" value="ECO:0007669"/>
    <property type="project" value="TreeGrafter"/>
</dbReference>
<name>A0A286UUT2_9AGAM</name>
<dbReference type="AlphaFoldDB" id="A0A286UUT2"/>
<evidence type="ECO:0000256" key="3">
    <source>
        <dbReference type="ARBA" id="ARBA00023172"/>
    </source>
</evidence>
<gene>
    <name evidence="9" type="ORF">PNOK_0039900</name>
</gene>
<evidence type="ECO:0000259" key="8">
    <source>
        <dbReference type="Pfam" id="PF07106"/>
    </source>
</evidence>
<evidence type="ECO:0000256" key="7">
    <source>
        <dbReference type="SAM" id="MobiDB-lite"/>
    </source>
</evidence>
<dbReference type="PANTHER" id="PTHR15938">
    <property type="entry name" value="TBP-1 INTERACTING PROTEIN"/>
    <property type="match status" value="1"/>
</dbReference>
<evidence type="ECO:0000256" key="2">
    <source>
        <dbReference type="ARBA" id="ARBA00007922"/>
    </source>
</evidence>
<dbReference type="GO" id="GO:0120231">
    <property type="term" value="C:DNA recombinase auxiliary factor complex"/>
    <property type="evidence" value="ECO:0007669"/>
    <property type="project" value="TreeGrafter"/>
</dbReference>
<keyword evidence="3" id="KW-0233">DNA recombination</keyword>
<feature type="domain" description="Homologous-pairing protein 2 winged helix" evidence="8">
    <location>
        <begin position="19"/>
        <end position="80"/>
    </location>
</feature>
<feature type="region of interest" description="Disordered" evidence="7">
    <location>
        <begin position="207"/>
        <end position="236"/>
    </location>
</feature>
<keyword evidence="4" id="KW-0539">Nucleus</keyword>
<evidence type="ECO:0000256" key="6">
    <source>
        <dbReference type="SAM" id="Coils"/>
    </source>
</evidence>
<accession>A0A286UUT2</accession>
<evidence type="ECO:0000313" key="10">
    <source>
        <dbReference type="Proteomes" id="UP000217199"/>
    </source>
</evidence>
<dbReference type="GO" id="GO:0120230">
    <property type="term" value="F:recombinase activator activity"/>
    <property type="evidence" value="ECO:0007669"/>
    <property type="project" value="TreeGrafter"/>
</dbReference>
<dbReference type="GO" id="GO:0007129">
    <property type="term" value="P:homologous chromosome pairing at meiosis"/>
    <property type="evidence" value="ECO:0007669"/>
    <property type="project" value="TreeGrafter"/>
</dbReference>
<dbReference type="InParanoid" id="A0A286UUT2"/>
<comment type="similarity">
    <text evidence="2">Belongs to the HOP2 family.</text>
</comment>
<proteinExistence type="inferred from homology"/>
<dbReference type="PANTHER" id="PTHR15938:SF0">
    <property type="entry name" value="HOMOLOGOUS-PAIRING PROTEIN 2 HOMOLOG"/>
    <property type="match status" value="1"/>
</dbReference>
<dbReference type="EMBL" id="NBII01000001">
    <property type="protein sequence ID" value="PAV23331.1"/>
    <property type="molecule type" value="Genomic_DNA"/>
</dbReference>
<keyword evidence="10" id="KW-1185">Reference proteome</keyword>
<evidence type="ECO:0000256" key="4">
    <source>
        <dbReference type="ARBA" id="ARBA00023242"/>
    </source>
</evidence>
<keyword evidence="6" id="KW-0175">Coiled coil</keyword>
<feature type="coiled-coil region" evidence="6">
    <location>
        <begin position="92"/>
        <end position="126"/>
    </location>
</feature>
<keyword evidence="5" id="KW-0469">Meiosis</keyword>
<dbReference type="InterPro" id="IPR036390">
    <property type="entry name" value="WH_DNA-bd_sf"/>
</dbReference>
<evidence type="ECO:0000256" key="1">
    <source>
        <dbReference type="ARBA" id="ARBA00004123"/>
    </source>
</evidence>
<evidence type="ECO:0000256" key="5">
    <source>
        <dbReference type="ARBA" id="ARBA00023254"/>
    </source>
</evidence>
<dbReference type="FunCoup" id="A0A286UUT2">
    <property type="interactions" value="204"/>
</dbReference>
<dbReference type="InterPro" id="IPR010776">
    <property type="entry name" value="Hop2_WH_dom"/>
</dbReference>
<dbReference type="Proteomes" id="UP000217199">
    <property type="component" value="Unassembled WGS sequence"/>
</dbReference>
<dbReference type="GO" id="GO:0000709">
    <property type="term" value="P:meiotic joint molecule formation"/>
    <property type="evidence" value="ECO:0007669"/>
    <property type="project" value="TreeGrafter"/>
</dbReference>
<dbReference type="Pfam" id="PF07106">
    <property type="entry name" value="WHD_TBPIP"/>
    <property type="match status" value="1"/>
</dbReference>
<dbReference type="SUPFAM" id="SSF46785">
    <property type="entry name" value="Winged helix' DNA-binding domain"/>
    <property type="match status" value="1"/>
</dbReference>
<sequence length="236" mass="26684">MPGKTKDNTDKAQVLKGQEAEDAILSYLKKMNRPFGAVDVAANLKGAVPKSTTQKILATLAEKGEITQKPYGKTVFYVAKQSDLEDIPPEKLADLESEYKDLEEDIRGLQEDVKRANSELNKLKGTPTDEDLDAQLKDINNAVQKTLNYLNPLRTGTSTLLTADEMDKLDSKWTNWRAEWIKRHRIYNNLWHIISDSIPPQAADELKEELGIEEDTDEHHDIERGPLCSSIPSKRR</sequence>